<name>A0A0R2U772_9GAMM</name>
<dbReference type="SUPFAM" id="SSF51283">
    <property type="entry name" value="dUTPase-like"/>
    <property type="match status" value="1"/>
</dbReference>
<sequence length="151" mass="16334">MIDLKVKILNPLIGSAIPLPEYSTPGSAGLDLRACIEEEFLLQPQECQLIPLGFSIYIEDPSLAALVIPRSGLGSKHGVVMGNLVGLIDSDYQGELKVPLWNRSRDEFLVKPGDRIAQMILVPIKQAKLSVIEDFSESARGTKGFGSSGVE</sequence>
<keyword evidence="5 7" id="KW-0546">Nucleotide metabolism</keyword>
<comment type="catalytic activity">
    <reaction evidence="6 7">
        <text>dUTP + H2O = dUMP + diphosphate + H(+)</text>
        <dbReference type="Rhea" id="RHEA:10248"/>
        <dbReference type="ChEBI" id="CHEBI:15377"/>
        <dbReference type="ChEBI" id="CHEBI:15378"/>
        <dbReference type="ChEBI" id="CHEBI:33019"/>
        <dbReference type="ChEBI" id="CHEBI:61555"/>
        <dbReference type="ChEBI" id="CHEBI:246422"/>
        <dbReference type="EC" id="3.6.1.23"/>
    </reaction>
</comment>
<keyword evidence="3 7" id="KW-0378">Hydrolase</keyword>
<dbReference type="InterPro" id="IPR033704">
    <property type="entry name" value="dUTPase_trimeric"/>
</dbReference>
<evidence type="ECO:0000256" key="4">
    <source>
        <dbReference type="ARBA" id="ARBA00022842"/>
    </source>
</evidence>
<comment type="caution">
    <text evidence="9">The sequence shown here is derived from an EMBL/GenBank/DDBJ whole genome shotgun (WGS) entry which is preliminary data.</text>
</comment>
<keyword evidence="4 7" id="KW-0460">Magnesium</keyword>
<evidence type="ECO:0000256" key="5">
    <source>
        <dbReference type="ARBA" id="ARBA00023080"/>
    </source>
</evidence>
<comment type="function">
    <text evidence="7">This enzyme is involved in nucleotide metabolism: it produces dUMP, the immediate precursor of thymidine nucleotides and it decreases the intracellular concentration of dUTP so that uracil cannot be incorporated into DNA.</text>
</comment>
<dbReference type="EMBL" id="LICS01000031">
    <property type="protein sequence ID" value="KRO95441.1"/>
    <property type="molecule type" value="Genomic_DNA"/>
</dbReference>
<evidence type="ECO:0000313" key="9">
    <source>
        <dbReference type="EMBL" id="KRO95441.1"/>
    </source>
</evidence>
<gene>
    <name evidence="7" type="primary">dut</name>
    <name evidence="9" type="ORF">ABS10_01660</name>
</gene>
<comment type="cofactor">
    <cofactor evidence="7">
        <name>Mg(2+)</name>
        <dbReference type="ChEBI" id="CHEBI:18420"/>
    </cofactor>
</comment>
<dbReference type="GO" id="GO:0004170">
    <property type="term" value="F:dUTP diphosphatase activity"/>
    <property type="evidence" value="ECO:0007669"/>
    <property type="project" value="UniProtKB-UniRule"/>
</dbReference>
<evidence type="ECO:0000256" key="2">
    <source>
        <dbReference type="ARBA" id="ARBA00022723"/>
    </source>
</evidence>
<evidence type="ECO:0000256" key="3">
    <source>
        <dbReference type="ARBA" id="ARBA00022801"/>
    </source>
</evidence>
<evidence type="ECO:0000256" key="1">
    <source>
        <dbReference type="ARBA" id="ARBA00006581"/>
    </source>
</evidence>
<evidence type="ECO:0000256" key="6">
    <source>
        <dbReference type="ARBA" id="ARBA00047686"/>
    </source>
</evidence>
<dbReference type="UniPathway" id="UPA00610">
    <property type="reaction ID" value="UER00666"/>
</dbReference>
<protein>
    <recommendedName>
        <fullName evidence="7">Deoxyuridine 5'-triphosphate nucleotidohydrolase</fullName>
        <shortName evidence="7">dUTPase</shortName>
        <ecNumber evidence="7">3.6.1.23</ecNumber>
    </recommendedName>
    <alternativeName>
        <fullName evidence="7">dUTP pyrophosphatase</fullName>
    </alternativeName>
</protein>
<dbReference type="PANTHER" id="PTHR11241">
    <property type="entry name" value="DEOXYURIDINE 5'-TRIPHOSPHATE NUCLEOTIDOHYDROLASE"/>
    <property type="match status" value="1"/>
</dbReference>
<dbReference type="EC" id="3.6.1.23" evidence="7"/>
<evidence type="ECO:0000259" key="8">
    <source>
        <dbReference type="Pfam" id="PF00692"/>
    </source>
</evidence>
<dbReference type="PANTHER" id="PTHR11241:SF0">
    <property type="entry name" value="DEOXYURIDINE 5'-TRIPHOSPHATE NUCLEOTIDOHYDROLASE"/>
    <property type="match status" value="1"/>
</dbReference>
<organism evidence="9 10">
    <name type="scientific">SAR86 cluster bacterium BACL1 MAG-120820-bin45</name>
    <dbReference type="NCBI Taxonomy" id="1655612"/>
    <lineage>
        <taxon>Bacteria</taxon>
        <taxon>Pseudomonadati</taxon>
        <taxon>Pseudomonadota</taxon>
        <taxon>Gammaproteobacteria</taxon>
        <taxon>SAR86 cluster</taxon>
    </lineage>
</organism>
<keyword evidence="2 7" id="KW-0479">Metal-binding</keyword>
<dbReference type="Proteomes" id="UP000051027">
    <property type="component" value="Unassembled WGS sequence"/>
</dbReference>
<dbReference type="InterPro" id="IPR008181">
    <property type="entry name" value="dUTPase"/>
</dbReference>
<evidence type="ECO:0000256" key="7">
    <source>
        <dbReference type="HAMAP-Rule" id="MF_00116"/>
    </source>
</evidence>
<dbReference type="GO" id="GO:0006226">
    <property type="term" value="P:dUMP biosynthetic process"/>
    <property type="evidence" value="ECO:0007669"/>
    <property type="project" value="UniProtKB-UniRule"/>
</dbReference>
<dbReference type="InterPro" id="IPR029054">
    <property type="entry name" value="dUTPase-like"/>
</dbReference>
<feature type="binding site" evidence="7">
    <location>
        <begin position="70"/>
        <end position="72"/>
    </location>
    <ligand>
        <name>substrate</name>
    </ligand>
</feature>
<dbReference type="GO" id="GO:0000287">
    <property type="term" value="F:magnesium ion binding"/>
    <property type="evidence" value="ECO:0007669"/>
    <property type="project" value="UniProtKB-UniRule"/>
</dbReference>
<dbReference type="GO" id="GO:0046081">
    <property type="term" value="P:dUTP catabolic process"/>
    <property type="evidence" value="ECO:0007669"/>
    <property type="project" value="InterPro"/>
</dbReference>
<dbReference type="Gene3D" id="2.70.40.10">
    <property type="match status" value="1"/>
</dbReference>
<dbReference type="Pfam" id="PF00692">
    <property type="entry name" value="dUTPase"/>
    <property type="match status" value="1"/>
</dbReference>
<feature type="binding site" evidence="7">
    <location>
        <position position="83"/>
    </location>
    <ligand>
        <name>substrate</name>
    </ligand>
</feature>
<reference evidence="9 10" key="1">
    <citation type="submission" date="2015-10" db="EMBL/GenBank/DDBJ databases">
        <title>Metagenome-Assembled Genomes uncover a global brackish microbiome.</title>
        <authorList>
            <person name="Hugerth L.W."/>
            <person name="Larsson J."/>
            <person name="Alneberg J."/>
            <person name="Lindh M.V."/>
            <person name="Legrand C."/>
            <person name="Pinhassi J."/>
            <person name="Andersson A.F."/>
        </authorList>
    </citation>
    <scope>NUCLEOTIDE SEQUENCE [LARGE SCALE GENOMIC DNA]</scope>
    <source>
        <strain evidence="9">BACL1 MAG-120820-bin45</strain>
    </source>
</reference>
<dbReference type="NCBIfam" id="NF001862">
    <property type="entry name" value="PRK00601.1"/>
    <property type="match status" value="1"/>
</dbReference>
<comment type="pathway">
    <text evidence="7">Pyrimidine metabolism; dUMP biosynthesis; dUMP from dCTP (dUTP route): step 2/2.</text>
</comment>
<dbReference type="STRING" id="1655612.ABS10_01660"/>
<comment type="caution">
    <text evidence="7">Lacks conserved residue(s) required for the propagation of feature annotation.</text>
</comment>
<dbReference type="HAMAP" id="MF_00116">
    <property type="entry name" value="dUTPase_bact"/>
    <property type="match status" value="1"/>
</dbReference>
<accession>A0A0R2U772</accession>
<dbReference type="FunFam" id="2.70.40.10:FF:000002">
    <property type="entry name" value="dUTP diphosphatase"/>
    <property type="match status" value="1"/>
</dbReference>
<comment type="similarity">
    <text evidence="1 7">Belongs to the dUTPase family.</text>
</comment>
<proteinExistence type="inferred from homology"/>
<dbReference type="InterPro" id="IPR036157">
    <property type="entry name" value="dUTPase-like_sf"/>
</dbReference>
<feature type="binding site" evidence="7">
    <location>
        <begin position="87"/>
        <end position="89"/>
    </location>
    <ligand>
        <name>substrate</name>
    </ligand>
</feature>
<dbReference type="CDD" id="cd07557">
    <property type="entry name" value="trimeric_dUTPase"/>
    <property type="match status" value="1"/>
</dbReference>
<evidence type="ECO:0000313" key="10">
    <source>
        <dbReference type="Proteomes" id="UP000051027"/>
    </source>
</evidence>
<feature type="domain" description="dUTPase-like" evidence="8">
    <location>
        <begin position="17"/>
        <end position="149"/>
    </location>
</feature>
<dbReference type="NCBIfam" id="TIGR00576">
    <property type="entry name" value="dut"/>
    <property type="match status" value="1"/>
</dbReference>
<dbReference type="AlphaFoldDB" id="A0A0R2U772"/>